<dbReference type="InterPro" id="IPR051601">
    <property type="entry name" value="Serine_prot/Carboxylest_S33"/>
</dbReference>
<feature type="transmembrane region" description="Helical" evidence="3">
    <location>
        <begin position="38"/>
        <end position="56"/>
    </location>
</feature>
<keyword evidence="3" id="KW-0472">Membrane</keyword>
<comment type="similarity">
    <text evidence="1">Belongs to the peptidase S33 family.</text>
</comment>
<proteinExistence type="inferred from homology"/>
<evidence type="ECO:0000256" key="1">
    <source>
        <dbReference type="ARBA" id="ARBA00010088"/>
    </source>
</evidence>
<name>A0ABP1DRZ5_9APHY</name>
<dbReference type="PANTHER" id="PTHR43248:SF25">
    <property type="entry name" value="AB HYDROLASE-1 DOMAIN-CONTAINING PROTEIN-RELATED"/>
    <property type="match status" value="1"/>
</dbReference>
<dbReference type="Proteomes" id="UP001497453">
    <property type="component" value="Chromosome 5"/>
</dbReference>
<keyword evidence="3" id="KW-0812">Transmembrane</keyword>
<dbReference type="Pfam" id="PF08386">
    <property type="entry name" value="Abhydrolase_4"/>
    <property type="match status" value="1"/>
</dbReference>
<keyword evidence="6" id="KW-1185">Reference proteome</keyword>
<dbReference type="InterPro" id="IPR029058">
    <property type="entry name" value="AB_hydrolase_fold"/>
</dbReference>
<sequence>MLKVLLGTSGVVGRNHETLPLITKADPDGKRRKRAPRIWPAALIGILYYLVFYRLLPFLCDALRHHSHSAAIGTVRWSPCTYPDSLPNTECGSIVVPKDYFNLSAGTAGIALGKLKADPGQRLGTVLFNPGGPGGKSKPFIVKHGNHIQAEIGSSYDIIGFDPRGVGDTLPVVRCFDDQFTYAEFKRNTVLERSYDFASNQSHAEIRELLITQEREADALLKAQFSRCSKKMGDDLKYMGTTTVVRDMDLITRTLEGEEALINYYGVSYGSILGQYLVNMVPDRVGRVGIDAIADATLWAGKPPYQWYSQWLSQSEKAYDIFLTECYKAGPQACALVKDTDQAPANIDARLEAFHDSLYYSPVAVPDALQPGILTAGRSRMYVTVALEMPGLWPQVAQQFHEAISGNATSLLNGIQWWNNLIYTDLERSAITCNDLKPFAPPSIEEVVDGYLDVYYNVSRSVFGVVTSEPDAGCQYWPVTPPERFEGPWNHTLKTPMLIITSAADPVTPAGKRVDEIMGSSSRLLVHDSPGHGGFALPSLCLSNYTRAYFEEGILPPEGTICPLEDPLFPAPAHAHTHVSSENETRLQRMRSWRLILERYRRGLDV</sequence>
<gene>
    <name evidence="5" type="ORF">GFSPODELE1_LOCUS7607</name>
</gene>
<organism evidence="5 6">
    <name type="scientific">Somion occarium</name>
    <dbReference type="NCBI Taxonomy" id="3059160"/>
    <lineage>
        <taxon>Eukaryota</taxon>
        <taxon>Fungi</taxon>
        <taxon>Dikarya</taxon>
        <taxon>Basidiomycota</taxon>
        <taxon>Agaricomycotina</taxon>
        <taxon>Agaricomycetes</taxon>
        <taxon>Polyporales</taxon>
        <taxon>Cerrenaceae</taxon>
        <taxon>Somion</taxon>
    </lineage>
</organism>
<evidence type="ECO:0000313" key="5">
    <source>
        <dbReference type="EMBL" id="CAL1709999.1"/>
    </source>
</evidence>
<protein>
    <recommendedName>
        <fullName evidence="4">Peptidase S33 tripeptidyl aminopeptidase-like C-terminal domain-containing protein</fullName>
    </recommendedName>
</protein>
<dbReference type="PANTHER" id="PTHR43248">
    <property type="entry name" value="2-SUCCINYL-6-HYDROXY-2,4-CYCLOHEXADIENE-1-CARBOXYLATE SYNTHASE"/>
    <property type="match status" value="1"/>
</dbReference>
<evidence type="ECO:0000256" key="3">
    <source>
        <dbReference type="SAM" id="Phobius"/>
    </source>
</evidence>
<keyword evidence="3" id="KW-1133">Transmembrane helix</keyword>
<accession>A0ABP1DRZ5</accession>
<feature type="domain" description="Peptidase S33 tripeptidyl aminopeptidase-like C-terminal" evidence="4">
    <location>
        <begin position="462"/>
        <end position="562"/>
    </location>
</feature>
<keyword evidence="2" id="KW-0378">Hydrolase</keyword>
<evidence type="ECO:0000259" key="4">
    <source>
        <dbReference type="Pfam" id="PF08386"/>
    </source>
</evidence>
<reference evidence="6" key="1">
    <citation type="submission" date="2024-04" db="EMBL/GenBank/DDBJ databases">
        <authorList>
            <person name="Shaw F."/>
            <person name="Minotto A."/>
        </authorList>
    </citation>
    <scope>NUCLEOTIDE SEQUENCE [LARGE SCALE GENOMIC DNA]</scope>
</reference>
<dbReference type="Gene3D" id="3.40.50.1820">
    <property type="entry name" value="alpha/beta hydrolase"/>
    <property type="match status" value="1"/>
</dbReference>
<evidence type="ECO:0000256" key="2">
    <source>
        <dbReference type="ARBA" id="ARBA00022801"/>
    </source>
</evidence>
<dbReference type="SUPFAM" id="SSF53474">
    <property type="entry name" value="alpha/beta-Hydrolases"/>
    <property type="match status" value="1"/>
</dbReference>
<evidence type="ECO:0000313" key="6">
    <source>
        <dbReference type="Proteomes" id="UP001497453"/>
    </source>
</evidence>
<dbReference type="EMBL" id="OZ037948">
    <property type="protein sequence ID" value="CAL1709999.1"/>
    <property type="molecule type" value="Genomic_DNA"/>
</dbReference>
<dbReference type="InterPro" id="IPR013595">
    <property type="entry name" value="Pept_S33_TAP-like_C"/>
</dbReference>